<dbReference type="RefSeq" id="WP_146250540.1">
    <property type="nucleotide sequence ID" value="NZ_QKZV01000013.1"/>
</dbReference>
<dbReference type="InterPro" id="IPR036249">
    <property type="entry name" value="Thioredoxin-like_sf"/>
</dbReference>
<gene>
    <name evidence="2" type="ORF">LX80_02761</name>
</gene>
<dbReference type="SUPFAM" id="SSF52833">
    <property type="entry name" value="Thioredoxin-like"/>
    <property type="match status" value="1"/>
</dbReference>
<feature type="chain" id="PRO_5016109188" description="Tetratricopeptide repeat protein" evidence="1">
    <location>
        <begin position="20"/>
        <end position="455"/>
    </location>
</feature>
<dbReference type="OrthoDB" id="9801077at2"/>
<dbReference type="Gene3D" id="3.40.30.10">
    <property type="entry name" value="Glutaredoxin"/>
    <property type="match status" value="1"/>
</dbReference>
<accession>A0A2W7RGI4</accession>
<evidence type="ECO:0000256" key="1">
    <source>
        <dbReference type="SAM" id="SignalP"/>
    </source>
</evidence>
<organism evidence="2 3">
    <name type="scientific">Hydrotalea sandarakina</name>
    <dbReference type="NCBI Taxonomy" id="1004304"/>
    <lineage>
        <taxon>Bacteria</taxon>
        <taxon>Pseudomonadati</taxon>
        <taxon>Bacteroidota</taxon>
        <taxon>Chitinophagia</taxon>
        <taxon>Chitinophagales</taxon>
        <taxon>Chitinophagaceae</taxon>
        <taxon>Hydrotalea</taxon>
    </lineage>
</organism>
<comment type="caution">
    <text evidence="2">The sequence shown here is derived from an EMBL/GenBank/DDBJ whole genome shotgun (WGS) entry which is preliminary data.</text>
</comment>
<dbReference type="AlphaFoldDB" id="A0A2W7RGI4"/>
<sequence length="455" mass="52283">MRVQTIFLLILLSFCSSLAYNQQSNTFKTILTKAGNENKNIWMYVQSNNCQLCNALAKTALNSDESIQYILKNEYVFYTTATIPSEIQPDTSVYYFPETFFGMIITDTKGNILAVDANARNYPNYYTNFSYSIKNKEMHGGSLLQQQLQAYNLNNKDFYNAYNLLKTLLDYNIEPGNSLLNRIAETIPADSIHSTTFIQTLAKAAPTVSSTLFKYLRKDTRLFSESWYQLPLSLRMTINSRILTKSLNRAIADTNFVYAIEAAQFIANTYNNKDEGNQQFDAALLQYYYGIGDTTQFIQKALRYYDRYFPTTLIDSIHTADSIYAAHNNDAFMKQLKKMNIQNPTENGNYFIKRTTIISPNGTRIAGELHKGAKQLYEMTNEVTYLNKALEWNSKSIRANLNADNANTQARILYKLGNYKEAIQWQKTAINEVKKKNLDTEWFEQNPEKLQSSKS</sequence>
<evidence type="ECO:0000313" key="3">
    <source>
        <dbReference type="Proteomes" id="UP000249720"/>
    </source>
</evidence>
<keyword evidence="3" id="KW-1185">Reference proteome</keyword>
<reference evidence="2 3" key="1">
    <citation type="submission" date="2018-06" db="EMBL/GenBank/DDBJ databases">
        <title>Genomic Encyclopedia of Archaeal and Bacterial Type Strains, Phase II (KMG-II): from individual species to whole genera.</title>
        <authorList>
            <person name="Goeker M."/>
        </authorList>
    </citation>
    <scope>NUCLEOTIDE SEQUENCE [LARGE SCALE GENOMIC DNA]</scope>
    <source>
        <strain evidence="2 3">DSM 23241</strain>
    </source>
</reference>
<protein>
    <recommendedName>
        <fullName evidence="4">Tetratricopeptide repeat protein</fullName>
    </recommendedName>
</protein>
<proteinExistence type="predicted"/>
<keyword evidence="1" id="KW-0732">Signal</keyword>
<evidence type="ECO:0000313" key="2">
    <source>
        <dbReference type="EMBL" id="PZX59514.1"/>
    </source>
</evidence>
<dbReference type="EMBL" id="QKZV01000013">
    <property type="protein sequence ID" value="PZX59514.1"/>
    <property type="molecule type" value="Genomic_DNA"/>
</dbReference>
<feature type="signal peptide" evidence="1">
    <location>
        <begin position="1"/>
        <end position="19"/>
    </location>
</feature>
<dbReference type="SUPFAM" id="SSF81901">
    <property type="entry name" value="HCP-like"/>
    <property type="match status" value="1"/>
</dbReference>
<evidence type="ECO:0008006" key="4">
    <source>
        <dbReference type="Google" id="ProtNLM"/>
    </source>
</evidence>
<name>A0A2W7RGI4_9BACT</name>
<dbReference type="Proteomes" id="UP000249720">
    <property type="component" value="Unassembled WGS sequence"/>
</dbReference>